<protein>
    <submittedName>
        <fullName evidence="2">Carboxypeptidase-like regulatory domain-containing protein</fullName>
    </submittedName>
</protein>
<evidence type="ECO:0000256" key="1">
    <source>
        <dbReference type="SAM" id="SignalP"/>
    </source>
</evidence>
<reference evidence="2 3" key="1">
    <citation type="submission" date="2018-12" db="EMBL/GenBank/DDBJ databases">
        <authorList>
            <person name="Feng G."/>
            <person name="Zhu H."/>
        </authorList>
    </citation>
    <scope>NUCLEOTIDE SEQUENCE [LARGE SCALE GENOMIC DNA]</scope>
    <source>
        <strain evidence="2 3">LMG 26000</strain>
    </source>
</reference>
<dbReference type="InterPro" id="IPR008969">
    <property type="entry name" value="CarboxyPept-like_regulatory"/>
</dbReference>
<dbReference type="OrthoDB" id="1489599at2"/>
<dbReference type="RefSeq" id="WP_125439257.1">
    <property type="nucleotide sequence ID" value="NZ_RWIU01000005.1"/>
</dbReference>
<keyword evidence="2" id="KW-0378">Hydrolase</keyword>
<keyword evidence="2" id="KW-0645">Protease</keyword>
<comment type="caution">
    <text evidence="2">The sequence shown here is derived from an EMBL/GenBank/DDBJ whole genome shotgun (WGS) entry which is preliminary data.</text>
</comment>
<sequence length="408" mass="45915">MTIPLLRFPVKSALVLPLAFVAATAAQAQQTVLKGKVVDEQNRPVPYANVGPPGTEPGTATNEAGEFTLRVNKLPQKLAFVCLGYVPVTLEVASAAAPVRVTLRASTVALPEVRVRNPEQVAAALVQRAYAKLARHQREEEFGKAFYRQKKQHNSQYTEFVDAFYNVRFSPREVSGWQLEQARYGAVPEDTGVDMSNFSAAVRLIPVFDSKPSRRKLSVPLSPGSTRQFTFRLREVLENKGQETAVIEYGPRPNIDRFVPEGTLYIDYNTATLRRVESRIPIEHLMSMQLREGTTVASQTMRMVSDFSSYRDSLSRLQAVRAEQQIVLRYQGRPDTTTIEGNLFVYRYTAKPAGKGYKATGANYNDLKQVQKQRYDAAFWRDQEILRASPVEEKVIRDLEKQKAFGAF</sequence>
<feature type="signal peptide" evidence="1">
    <location>
        <begin position="1"/>
        <end position="28"/>
    </location>
</feature>
<name>A0A428K6X1_9BACT</name>
<keyword evidence="1" id="KW-0732">Signal</keyword>
<keyword evidence="2" id="KW-0121">Carboxypeptidase</keyword>
<keyword evidence="3" id="KW-1185">Reference proteome</keyword>
<dbReference type="EMBL" id="RWIU01000005">
    <property type="protein sequence ID" value="RSK42238.1"/>
    <property type="molecule type" value="Genomic_DNA"/>
</dbReference>
<organism evidence="2 3">
    <name type="scientific">Hymenobacter perfusus</name>
    <dbReference type="NCBI Taxonomy" id="1236770"/>
    <lineage>
        <taxon>Bacteria</taxon>
        <taxon>Pseudomonadati</taxon>
        <taxon>Bacteroidota</taxon>
        <taxon>Cytophagia</taxon>
        <taxon>Cytophagales</taxon>
        <taxon>Hymenobacteraceae</taxon>
        <taxon>Hymenobacter</taxon>
    </lineage>
</organism>
<dbReference type="Proteomes" id="UP000270291">
    <property type="component" value="Unassembled WGS sequence"/>
</dbReference>
<dbReference type="Pfam" id="PF13715">
    <property type="entry name" value="CarbopepD_reg_2"/>
    <property type="match status" value="1"/>
</dbReference>
<accession>A0A428K6X1</accession>
<gene>
    <name evidence="2" type="ORF">EI293_15045</name>
</gene>
<proteinExistence type="predicted"/>
<feature type="chain" id="PRO_5019097788" evidence="1">
    <location>
        <begin position="29"/>
        <end position="408"/>
    </location>
</feature>
<evidence type="ECO:0000313" key="2">
    <source>
        <dbReference type="EMBL" id="RSK42238.1"/>
    </source>
</evidence>
<dbReference type="GO" id="GO:0004180">
    <property type="term" value="F:carboxypeptidase activity"/>
    <property type="evidence" value="ECO:0007669"/>
    <property type="project" value="UniProtKB-KW"/>
</dbReference>
<dbReference type="AlphaFoldDB" id="A0A428K6X1"/>
<evidence type="ECO:0000313" key="3">
    <source>
        <dbReference type="Proteomes" id="UP000270291"/>
    </source>
</evidence>
<dbReference type="SUPFAM" id="SSF49464">
    <property type="entry name" value="Carboxypeptidase regulatory domain-like"/>
    <property type="match status" value="1"/>
</dbReference>